<gene>
    <name evidence="1" type="ORF">SDC9_188951</name>
</gene>
<proteinExistence type="predicted"/>
<accession>A0A645HQR5</accession>
<comment type="caution">
    <text evidence="1">The sequence shown here is derived from an EMBL/GenBank/DDBJ whole genome shotgun (WGS) entry which is preliminary data.</text>
</comment>
<dbReference type="AlphaFoldDB" id="A0A645HQR5"/>
<dbReference type="EMBL" id="VSSQ01098411">
    <property type="protein sequence ID" value="MPN41405.1"/>
    <property type="molecule type" value="Genomic_DNA"/>
</dbReference>
<organism evidence="1">
    <name type="scientific">bioreactor metagenome</name>
    <dbReference type="NCBI Taxonomy" id="1076179"/>
    <lineage>
        <taxon>unclassified sequences</taxon>
        <taxon>metagenomes</taxon>
        <taxon>ecological metagenomes</taxon>
    </lineage>
</organism>
<sequence>MPVDLKVIVVPQVNEGRVVHFDHPRLPADLEVEHGEGRVTDPAHFADRERVHDDFGRLQHIHVGADEVQRHRGGHRGEQIGLDSAAEAVGKSGEVTVFRLQPFEQDVVSADVLPVVDQLAALHFDKYIVRHFRSAHFLISA</sequence>
<evidence type="ECO:0000313" key="1">
    <source>
        <dbReference type="EMBL" id="MPN41405.1"/>
    </source>
</evidence>
<name>A0A645HQR5_9ZZZZ</name>
<protein>
    <submittedName>
        <fullName evidence="1">Uncharacterized protein</fullName>
    </submittedName>
</protein>
<reference evidence="1" key="1">
    <citation type="submission" date="2019-08" db="EMBL/GenBank/DDBJ databases">
        <authorList>
            <person name="Kucharzyk K."/>
            <person name="Murdoch R.W."/>
            <person name="Higgins S."/>
            <person name="Loffler F."/>
        </authorList>
    </citation>
    <scope>NUCLEOTIDE SEQUENCE</scope>
</reference>